<evidence type="ECO:0000256" key="1">
    <source>
        <dbReference type="SAM" id="MobiDB-lite"/>
    </source>
</evidence>
<evidence type="ECO:0000313" key="2">
    <source>
        <dbReference type="EMBL" id="VEH69025.1"/>
    </source>
</evidence>
<evidence type="ECO:0000313" key="3">
    <source>
        <dbReference type="Proteomes" id="UP000273044"/>
    </source>
</evidence>
<proteinExistence type="predicted"/>
<name>A0A448MV43_9ACTN</name>
<protein>
    <submittedName>
        <fullName evidence="2">Uncharacterized protein</fullName>
    </submittedName>
</protein>
<feature type="compositionally biased region" description="Polar residues" evidence="1">
    <location>
        <begin position="45"/>
        <end position="63"/>
    </location>
</feature>
<organism evidence="2 3">
    <name type="scientific">Arachnia propionica</name>
    <dbReference type="NCBI Taxonomy" id="1750"/>
    <lineage>
        <taxon>Bacteria</taxon>
        <taxon>Bacillati</taxon>
        <taxon>Actinomycetota</taxon>
        <taxon>Actinomycetes</taxon>
        <taxon>Propionibacteriales</taxon>
        <taxon>Propionibacteriaceae</taxon>
        <taxon>Arachnia</taxon>
    </lineage>
</organism>
<dbReference type="EMBL" id="LR134406">
    <property type="protein sequence ID" value="VEH69025.1"/>
    <property type="molecule type" value="Genomic_DNA"/>
</dbReference>
<dbReference type="Proteomes" id="UP000273044">
    <property type="component" value="Chromosome"/>
</dbReference>
<keyword evidence="3" id="KW-1185">Reference proteome</keyword>
<reference evidence="2 3" key="1">
    <citation type="submission" date="2018-12" db="EMBL/GenBank/DDBJ databases">
        <authorList>
            <consortium name="Pathogen Informatics"/>
        </authorList>
    </citation>
    <scope>NUCLEOTIDE SEQUENCE [LARGE SCALE GENOMIC DNA]</scope>
    <source>
        <strain evidence="2 3">NCTC12967</strain>
    </source>
</reference>
<dbReference type="AlphaFoldDB" id="A0A448MV43"/>
<sequence>MPRCGPWPTNGARSAQACQTSWQNLTIDTPAPHTNHLKVPEEPSRPSTDFFHTQTPRCASWNQDPDLPATRAVPPANTLNTIQVFFSTGTKEGLPMPRLPFKTYTTALPHSLTRDTPHQQSPL</sequence>
<feature type="region of interest" description="Disordered" evidence="1">
    <location>
        <begin position="29"/>
        <end position="74"/>
    </location>
</feature>
<gene>
    <name evidence="2" type="ORF">NCTC12967_00289</name>
</gene>
<accession>A0A448MV43</accession>